<reference evidence="4 5" key="1">
    <citation type="journal article" date="2016" name="Nat. Commun.">
        <title>Thousands of microbial genomes shed light on interconnected biogeochemical processes in an aquifer system.</title>
        <authorList>
            <person name="Anantharaman K."/>
            <person name="Brown C.T."/>
            <person name="Hug L.A."/>
            <person name="Sharon I."/>
            <person name="Castelle C.J."/>
            <person name="Probst A.J."/>
            <person name="Thomas B.C."/>
            <person name="Singh A."/>
            <person name="Wilkins M.J."/>
            <person name="Karaoz U."/>
            <person name="Brodie E.L."/>
            <person name="Williams K.H."/>
            <person name="Hubbard S.S."/>
            <person name="Banfield J.F."/>
        </authorList>
    </citation>
    <scope>NUCLEOTIDE SEQUENCE [LARGE SCALE GENOMIC DNA]</scope>
</reference>
<feature type="domain" description="Alcohol dehydrogenase iron-type/glycerol dehydrogenase GldA" evidence="2">
    <location>
        <begin position="5"/>
        <end position="166"/>
    </location>
</feature>
<gene>
    <name evidence="4" type="ORF">A2678_01535</name>
</gene>
<dbReference type="InterPro" id="IPR056798">
    <property type="entry name" value="ADH_Fe_C"/>
</dbReference>
<evidence type="ECO:0000313" key="4">
    <source>
        <dbReference type="EMBL" id="OGG48248.1"/>
    </source>
</evidence>
<evidence type="ECO:0000259" key="3">
    <source>
        <dbReference type="Pfam" id="PF25137"/>
    </source>
</evidence>
<dbReference type="PANTHER" id="PTHR11496">
    <property type="entry name" value="ALCOHOL DEHYDROGENASE"/>
    <property type="match status" value="1"/>
</dbReference>
<dbReference type="Pfam" id="PF25137">
    <property type="entry name" value="ADH_Fe_C"/>
    <property type="match status" value="1"/>
</dbReference>
<dbReference type="FunFam" id="3.40.50.1970:FF:000003">
    <property type="entry name" value="Alcohol dehydrogenase, iron-containing"/>
    <property type="match status" value="1"/>
</dbReference>
<evidence type="ECO:0000256" key="1">
    <source>
        <dbReference type="ARBA" id="ARBA00023002"/>
    </source>
</evidence>
<comment type="caution">
    <text evidence="4">The sequence shown here is derived from an EMBL/GenBank/DDBJ whole genome shotgun (WGS) entry which is preliminary data.</text>
</comment>
<dbReference type="Proteomes" id="UP000178815">
    <property type="component" value="Unassembled WGS sequence"/>
</dbReference>
<dbReference type="STRING" id="1798481.A2678_01535"/>
<dbReference type="GO" id="GO:0004022">
    <property type="term" value="F:alcohol dehydrogenase (NAD+) activity"/>
    <property type="evidence" value="ECO:0007669"/>
    <property type="project" value="TreeGrafter"/>
</dbReference>
<dbReference type="EMBL" id="MFKU01000016">
    <property type="protein sequence ID" value="OGG48248.1"/>
    <property type="molecule type" value="Genomic_DNA"/>
</dbReference>
<dbReference type="GO" id="GO:0017000">
    <property type="term" value="P:antibiotic biosynthetic process"/>
    <property type="evidence" value="ECO:0007669"/>
    <property type="project" value="InterPro"/>
</dbReference>
<dbReference type="InterPro" id="IPR035873">
    <property type="entry name" value="PhpC"/>
</dbReference>
<accession>A0A1F6CGJ5</accession>
<proteinExistence type="predicted"/>
<dbReference type="PANTHER" id="PTHR11496:SF103">
    <property type="entry name" value="DEHYDROGENASE, PUTATIVE-RELATED"/>
    <property type="match status" value="1"/>
</dbReference>
<protein>
    <submittedName>
        <fullName evidence="4">Uncharacterized protein</fullName>
    </submittedName>
</protein>
<name>A0A1F6CGJ5_9BACT</name>
<dbReference type="CDD" id="cd08182">
    <property type="entry name" value="HEPD"/>
    <property type="match status" value="1"/>
</dbReference>
<dbReference type="InterPro" id="IPR018211">
    <property type="entry name" value="ADH_Fe_CS"/>
</dbReference>
<evidence type="ECO:0000313" key="5">
    <source>
        <dbReference type="Proteomes" id="UP000178815"/>
    </source>
</evidence>
<dbReference type="Gene3D" id="1.20.1090.10">
    <property type="entry name" value="Dehydroquinate synthase-like - alpha domain"/>
    <property type="match status" value="1"/>
</dbReference>
<dbReference type="GO" id="GO:0046872">
    <property type="term" value="F:metal ion binding"/>
    <property type="evidence" value="ECO:0007669"/>
    <property type="project" value="InterPro"/>
</dbReference>
<organism evidence="4 5">
    <name type="scientific">Candidatus Kaiserbacteria bacterium RIFCSPHIGHO2_01_FULL_53_31</name>
    <dbReference type="NCBI Taxonomy" id="1798481"/>
    <lineage>
        <taxon>Bacteria</taxon>
        <taxon>Candidatus Kaiseribacteriota</taxon>
    </lineage>
</organism>
<dbReference type="InterPro" id="IPR001670">
    <property type="entry name" value="ADH_Fe/GldA"/>
</dbReference>
<dbReference type="AlphaFoldDB" id="A0A1F6CGJ5"/>
<dbReference type="InterPro" id="IPR039697">
    <property type="entry name" value="Alcohol_dehydrogenase_Fe"/>
</dbReference>
<sequence length="357" mass="38786">MQKEYVGRKSIQKLEEILAEVAPHRVSLFTGKTLYENSGASRLIDPLLTSFVVTRLSDFLVNPTLEDVERQCERFKKVIPDLVIAVGGGSVIDMAKSVNILSNNVGTARGFVTGTEALVCPGKPLVAIPTTAGTGSEATHFAVVYIDERKYSLAHPAMLPDWAIVDAQFTNRLPSFITATTGMDALSQGIESYWSVRATDESKQYATEAIKIALQHLRDAVQRPDDVSRNGMAKAAHLSGKAINISKTTACHAMSYPLTSHYGIPHGHAVALTLPQIILFNNNREIIELLGAANAEEAAKAVEDLMKDIGLATRLHELGIQEKDIPMLVDGMSLERAGNNPRGFGKEDAQTVLQNIR</sequence>
<dbReference type="PROSITE" id="PS00913">
    <property type="entry name" value="ADH_IRON_1"/>
    <property type="match status" value="1"/>
</dbReference>
<dbReference type="Gene3D" id="3.40.50.1970">
    <property type="match status" value="1"/>
</dbReference>
<feature type="domain" description="Fe-containing alcohol dehydrogenase-like C-terminal" evidence="3">
    <location>
        <begin position="178"/>
        <end position="354"/>
    </location>
</feature>
<dbReference type="SUPFAM" id="SSF56796">
    <property type="entry name" value="Dehydroquinate synthase-like"/>
    <property type="match status" value="1"/>
</dbReference>
<keyword evidence="1" id="KW-0560">Oxidoreductase</keyword>
<evidence type="ECO:0000259" key="2">
    <source>
        <dbReference type="Pfam" id="PF00465"/>
    </source>
</evidence>
<dbReference type="Pfam" id="PF00465">
    <property type="entry name" value="Fe-ADH"/>
    <property type="match status" value="1"/>
</dbReference>